<gene>
    <name evidence="2" type="ORF">METZ01_LOCUS377775</name>
</gene>
<dbReference type="AlphaFoldDB" id="A0A382TTS7"/>
<reference evidence="2" key="1">
    <citation type="submission" date="2018-05" db="EMBL/GenBank/DDBJ databases">
        <authorList>
            <person name="Lanie J.A."/>
            <person name="Ng W.-L."/>
            <person name="Kazmierczak K.M."/>
            <person name="Andrzejewski T.M."/>
            <person name="Davidsen T.M."/>
            <person name="Wayne K.J."/>
            <person name="Tettelin H."/>
            <person name="Glass J.I."/>
            <person name="Rusch D."/>
            <person name="Podicherti R."/>
            <person name="Tsui H.-C.T."/>
            <person name="Winkler M.E."/>
        </authorList>
    </citation>
    <scope>NUCLEOTIDE SEQUENCE</scope>
</reference>
<proteinExistence type="predicted"/>
<accession>A0A382TTS7</accession>
<evidence type="ECO:0000313" key="2">
    <source>
        <dbReference type="EMBL" id="SVD24921.1"/>
    </source>
</evidence>
<evidence type="ECO:0000256" key="1">
    <source>
        <dbReference type="SAM" id="Phobius"/>
    </source>
</evidence>
<feature type="transmembrane region" description="Helical" evidence="1">
    <location>
        <begin position="12"/>
        <end position="29"/>
    </location>
</feature>
<feature type="transmembrane region" description="Helical" evidence="1">
    <location>
        <begin position="35"/>
        <end position="56"/>
    </location>
</feature>
<protein>
    <submittedName>
        <fullName evidence="2">Uncharacterized protein</fullName>
    </submittedName>
</protein>
<sequence length="85" mass="9558">MRIKDLKSQRTILKGVFIGWASICVTLIIVTPSSIYFIILTGLASAISFLSSKGLIKKISEELKKSKETLTEKEIYLLQRLANKK</sequence>
<name>A0A382TTS7_9ZZZZ</name>
<keyword evidence="1" id="KW-0812">Transmembrane</keyword>
<keyword evidence="1" id="KW-0472">Membrane</keyword>
<organism evidence="2">
    <name type="scientific">marine metagenome</name>
    <dbReference type="NCBI Taxonomy" id="408172"/>
    <lineage>
        <taxon>unclassified sequences</taxon>
        <taxon>metagenomes</taxon>
        <taxon>ecological metagenomes</taxon>
    </lineage>
</organism>
<keyword evidence="1" id="KW-1133">Transmembrane helix</keyword>
<dbReference type="EMBL" id="UINC01138771">
    <property type="protein sequence ID" value="SVD24921.1"/>
    <property type="molecule type" value="Genomic_DNA"/>
</dbReference>